<dbReference type="GO" id="GO:0033699">
    <property type="term" value="F:DNA 5'-adenosine monophosphate hydrolase activity"/>
    <property type="evidence" value="ECO:0007669"/>
    <property type="project" value="TreeGrafter"/>
</dbReference>
<dbReference type="GO" id="GO:0005634">
    <property type="term" value="C:nucleus"/>
    <property type="evidence" value="ECO:0007669"/>
    <property type="project" value="TreeGrafter"/>
</dbReference>
<dbReference type="GO" id="GO:0000012">
    <property type="term" value="P:single strand break repair"/>
    <property type="evidence" value="ECO:0007669"/>
    <property type="project" value="TreeGrafter"/>
</dbReference>
<dbReference type="Pfam" id="PF11969">
    <property type="entry name" value="DcpS_C"/>
    <property type="match status" value="1"/>
</dbReference>
<evidence type="ECO:0000259" key="3">
    <source>
        <dbReference type="Pfam" id="PF16278"/>
    </source>
</evidence>
<keyword evidence="2" id="KW-0234">DNA repair</keyword>
<dbReference type="InterPro" id="IPR036265">
    <property type="entry name" value="HIT-like_sf"/>
</dbReference>
<protein>
    <submittedName>
        <fullName evidence="4">Aprataxin</fullName>
    </submittedName>
</protein>
<dbReference type="SUPFAM" id="SSF54197">
    <property type="entry name" value="HIT-like"/>
    <property type="match status" value="1"/>
</dbReference>
<dbReference type="GO" id="GO:0003725">
    <property type="term" value="F:double-stranded RNA binding"/>
    <property type="evidence" value="ECO:0007669"/>
    <property type="project" value="TreeGrafter"/>
</dbReference>
<organism evidence="4">
    <name type="scientific">Hydra vulgaris</name>
    <name type="common">Hydra</name>
    <name type="synonym">Hydra attenuata</name>
    <dbReference type="NCBI Taxonomy" id="6087"/>
    <lineage>
        <taxon>Eukaryota</taxon>
        <taxon>Metazoa</taxon>
        <taxon>Cnidaria</taxon>
        <taxon>Hydrozoa</taxon>
        <taxon>Hydroidolina</taxon>
        <taxon>Anthoathecata</taxon>
        <taxon>Aplanulata</taxon>
        <taxon>Hydridae</taxon>
        <taxon>Hydra</taxon>
    </lineage>
</organism>
<dbReference type="Gene3D" id="3.30.428.10">
    <property type="entry name" value="HIT-like"/>
    <property type="match status" value="1"/>
</dbReference>
<proteinExistence type="evidence at transcript level"/>
<dbReference type="PANTHER" id="PTHR12486:SF4">
    <property type="entry name" value="APRATAXIN"/>
    <property type="match status" value="1"/>
</dbReference>
<dbReference type="GO" id="GO:0003697">
    <property type="term" value="F:single-stranded DNA binding"/>
    <property type="evidence" value="ECO:0007669"/>
    <property type="project" value="TreeGrafter"/>
</dbReference>
<dbReference type="Pfam" id="PF16278">
    <property type="entry name" value="zf-C2HE"/>
    <property type="match status" value="1"/>
</dbReference>
<accession>T2MBC3</accession>
<name>T2MBC3_HYDVU</name>
<reference evidence="4" key="1">
    <citation type="journal article" date="2013" name="Genome Biol. Evol.">
        <title>Punctuated emergences of genetic and phenotypic innovations in eumetazoan, bilaterian, euteleostome, and hominidae ancestors.</title>
        <authorList>
            <person name="Wenger Y."/>
            <person name="Galliot B."/>
        </authorList>
    </citation>
    <scope>NUCLEOTIDE SEQUENCE</scope>
    <source>
        <tissue evidence="4">Whole animals</tissue>
    </source>
</reference>
<dbReference type="PANTHER" id="PTHR12486">
    <property type="entry name" value="APRATAXIN-RELATED"/>
    <property type="match status" value="1"/>
</dbReference>
<gene>
    <name evidence="4" type="primary">APTX</name>
</gene>
<sequence length="209" mass="24332">NIKYYLSKQMFNNVISTANTSSTHLKASANSNNCWKNGLIKSLSDKKFIIEETDNLFVLKDKFPKAKHHYLVVSKYIPSIEALTFKDIKLVKHMIYVGEALIKKNKKESCEFQTGFHAIPSMNMLHMHVISCDFESIYMKNKKHWNSFTTEFFRPACEILKELSIAGKIIINKLHYESFLSYPLKCHKCNERPSNMPKLKTHIKDHTNI</sequence>
<feature type="domain" description="Aprataxin C2HE/C2H2/C2HC zinc finger" evidence="3">
    <location>
        <begin position="149"/>
        <end position="207"/>
    </location>
</feature>
<dbReference type="AlphaFoldDB" id="T2MBC3"/>
<keyword evidence="1" id="KW-0227">DNA damage</keyword>
<dbReference type="OrthoDB" id="3512845at2759"/>
<evidence type="ECO:0000313" key="4">
    <source>
        <dbReference type="EMBL" id="CDG69185.1"/>
    </source>
</evidence>
<dbReference type="InterPro" id="IPR032566">
    <property type="entry name" value="Znf-C2HE"/>
</dbReference>
<evidence type="ECO:0000256" key="1">
    <source>
        <dbReference type="ARBA" id="ARBA00022763"/>
    </source>
</evidence>
<feature type="non-terminal residue" evidence="4">
    <location>
        <position position="1"/>
    </location>
</feature>
<evidence type="ECO:0000256" key="2">
    <source>
        <dbReference type="ARBA" id="ARBA00023204"/>
    </source>
</evidence>
<dbReference type="EMBL" id="HAAD01002953">
    <property type="protein sequence ID" value="CDG69185.1"/>
    <property type="molecule type" value="mRNA"/>
</dbReference>
<dbReference type="GO" id="GO:0030983">
    <property type="term" value="F:mismatched DNA binding"/>
    <property type="evidence" value="ECO:0007669"/>
    <property type="project" value="TreeGrafter"/>
</dbReference>
<dbReference type="FunFam" id="3.30.428.10:FF:000004">
    <property type="entry name" value="aprataxin isoform X2"/>
    <property type="match status" value="1"/>
</dbReference>
<dbReference type="GO" id="GO:1990165">
    <property type="term" value="F:single-strand break-containing DNA binding"/>
    <property type="evidence" value="ECO:0007669"/>
    <property type="project" value="TreeGrafter"/>
</dbReference>